<dbReference type="PROSITE" id="PS50011">
    <property type="entry name" value="PROTEIN_KINASE_DOM"/>
    <property type="match status" value="1"/>
</dbReference>
<dbReference type="OrthoDB" id="504170at2759"/>
<organism evidence="6 7">
    <name type="scientific">Streblomastix strix</name>
    <dbReference type="NCBI Taxonomy" id="222440"/>
    <lineage>
        <taxon>Eukaryota</taxon>
        <taxon>Metamonada</taxon>
        <taxon>Preaxostyla</taxon>
        <taxon>Oxymonadida</taxon>
        <taxon>Streblomastigidae</taxon>
        <taxon>Streblomastix</taxon>
    </lineage>
</organism>
<evidence type="ECO:0000256" key="4">
    <source>
        <dbReference type="RuleBase" id="RU000304"/>
    </source>
</evidence>
<dbReference type="InterPro" id="IPR008271">
    <property type="entry name" value="Ser/Thr_kinase_AS"/>
</dbReference>
<gene>
    <name evidence="6" type="ORF">EZS28_021253</name>
</gene>
<dbReference type="EMBL" id="SNRW01006363">
    <property type="protein sequence ID" value="KAA6383221.1"/>
    <property type="molecule type" value="Genomic_DNA"/>
</dbReference>
<evidence type="ECO:0000313" key="6">
    <source>
        <dbReference type="EMBL" id="KAA6383221.1"/>
    </source>
</evidence>
<dbReference type="GO" id="GO:0007165">
    <property type="term" value="P:signal transduction"/>
    <property type="evidence" value="ECO:0007669"/>
    <property type="project" value="TreeGrafter"/>
</dbReference>
<dbReference type="PANTHER" id="PTHR48011">
    <property type="entry name" value="CCR4-NOT TRANSCRIPTIONAL COMPLEX SUBUNIT CAF120-RELATED"/>
    <property type="match status" value="1"/>
</dbReference>
<feature type="domain" description="Protein kinase" evidence="5">
    <location>
        <begin position="12"/>
        <end position="180"/>
    </location>
</feature>
<dbReference type="InterPro" id="IPR052751">
    <property type="entry name" value="Plant_MAPKKK"/>
</dbReference>
<reference evidence="6 7" key="1">
    <citation type="submission" date="2019-03" db="EMBL/GenBank/DDBJ databases">
        <title>Single cell metagenomics reveals metabolic interactions within the superorganism composed of flagellate Streblomastix strix and complex community of Bacteroidetes bacteria on its surface.</title>
        <authorList>
            <person name="Treitli S.C."/>
            <person name="Kolisko M."/>
            <person name="Husnik F."/>
            <person name="Keeling P."/>
            <person name="Hampl V."/>
        </authorList>
    </citation>
    <scope>NUCLEOTIDE SEQUENCE [LARGE SCALE GENOMIC DNA]</scope>
    <source>
        <strain evidence="6">ST1C</strain>
    </source>
</reference>
<dbReference type="Pfam" id="PF00069">
    <property type="entry name" value="Pkinase"/>
    <property type="match status" value="1"/>
</dbReference>
<keyword evidence="4" id="KW-0723">Serine/threonine-protein kinase</keyword>
<protein>
    <recommendedName>
        <fullName evidence="5">Protein kinase domain-containing protein</fullName>
    </recommendedName>
</protein>
<comment type="similarity">
    <text evidence="4">Belongs to the protein kinase superfamily.</text>
</comment>
<evidence type="ECO:0000256" key="2">
    <source>
        <dbReference type="ARBA" id="ARBA00022840"/>
    </source>
</evidence>
<dbReference type="InterPro" id="IPR011009">
    <property type="entry name" value="Kinase-like_dom_sf"/>
</dbReference>
<keyword evidence="4" id="KW-0418">Kinase</keyword>
<dbReference type="InterPro" id="IPR000719">
    <property type="entry name" value="Prot_kinase_dom"/>
</dbReference>
<comment type="caution">
    <text evidence="6">The sequence shown here is derived from an EMBL/GenBank/DDBJ whole genome shotgun (WGS) entry which is preliminary data.</text>
</comment>
<dbReference type="GO" id="GO:0005524">
    <property type="term" value="F:ATP binding"/>
    <property type="evidence" value="ECO:0007669"/>
    <property type="project" value="UniProtKB-UniRule"/>
</dbReference>
<sequence length="180" mass="20670">MDYEDIIRSNGLVPIRILGRGQYGCVYLVYGTEVKIIAVKIFQKEKFNPREFDAAFELNRKGLSNIFILRYISSNINWNIPLLKMEYANMQTLNIIAKQHQITLPSYTLRALMKQILEGIRVFHTSGLIHRDIKCDNILLHSPSGSGRVYVKISDFGFAKKDDQTGGQTYLKGTLPYMVY</sequence>
<keyword evidence="2 3" id="KW-0067">ATP-binding</keyword>
<evidence type="ECO:0000256" key="1">
    <source>
        <dbReference type="ARBA" id="ARBA00022741"/>
    </source>
</evidence>
<dbReference type="InterPro" id="IPR017441">
    <property type="entry name" value="Protein_kinase_ATP_BS"/>
</dbReference>
<evidence type="ECO:0000256" key="3">
    <source>
        <dbReference type="PROSITE-ProRule" id="PRU10141"/>
    </source>
</evidence>
<dbReference type="PROSITE" id="PS00108">
    <property type="entry name" value="PROTEIN_KINASE_ST"/>
    <property type="match status" value="1"/>
</dbReference>
<dbReference type="CDD" id="cd00180">
    <property type="entry name" value="PKc"/>
    <property type="match status" value="1"/>
</dbReference>
<proteinExistence type="inferred from homology"/>
<dbReference type="AlphaFoldDB" id="A0A5J4VKW6"/>
<accession>A0A5J4VKW6</accession>
<keyword evidence="4" id="KW-0808">Transferase</keyword>
<evidence type="ECO:0000313" key="7">
    <source>
        <dbReference type="Proteomes" id="UP000324800"/>
    </source>
</evidence>
<evidence type="ECO:0000259" key="5">
    <source>
        <dbReference type="PROSITE" id="PS50011"/>
    </source>
</evidence>
<keyword evidence="1 3" id="KW-0547">Nucleotide-binding</keyword>
<dbReference type="Proteomes" id="UP000324800">
    <property type="component" value="Unassembled WGS sequence"/>
</dbReference>
<dbReference type="PROSITE" id="PS00107">
    <property type="entry name" value="PROTEIN_KINASE_ATP"/>
    <property type="match status" value="1"/>
</dbReference>
<dbReference type="SMART" id="SM00220">
    <property type="entry name" value="S_TKc"/>
    <property type="match status" value="1"/>
</dbReference>
<name>A0A5J4VKW6_9EUKA</name>
<dbReference type="Gene3D" id="1.10.510.10">
    <property type="entry name" value="Transferase(Phosphotransferase) domain 1"/>
    <property type="match status" value="1"/>
</dbReference>
<dbReference type="SUPFAM" id="SSF56112">
    <property type="entry name" value="Protein kinase-like (PK-like)"/>
    <property type="match status" value="1"/>
</dbReference>
<dbReference type="GO" id="GO:0004674">
    <property type="term" value="F:protein serine/threonine kinase activity"/>
    <property type="evidence" value="ECO:0007669"/>
    <property type="project" value="UniProtKB-KW"/>
</dbReference>
<feature type="binding site" evidence="3">
    <location>
        <position position="40"/>
    </location>
    <ligand>
        <name>ATP</name>
        <dbReference type="ChEBI" id="CHEBI:30616"/>
    </ligand>
</feature>
<dbReference type="PANTHER" id="PTHR48011:SF55">
    <property type="entry name" value="PROTEIN KINASE DOMAIN-CONTAINING PROTEIN"/>
    <property type="match status" value="1"/>
</dbReference>